<protein>
    <submittedName>
        <fullName evidence="2">1-deoxy-D-xylulose-5-phosphate reductoisomerase</fullName>
    </submittedName>
</protein>
<name>A0ABS5F9Q6_9PROT</name>
<evidence type="ECO:0000313" key="3">
    <source>
        <dbReference type="Proteomes" id="UP001196870"/>
    </source>
</evidence>
<dbReference type="Proteomes" id="UP001196870">
    <property type="component" value="Unassembled WGS sequence"/>
</dbReference>
<keyword evidence="3" id="KW-1185">Reference proteome</keyword>
<organism evidence="2 3">
    <name type="scientific">Plastoroseomonas hellenica</name>
    <dbReference type="NCBI Taxonomy" id="2687306"/>
    <lineage>
        <taxon>Bacteria</taxon>
        <taxon>Pseudomonadati</taxon>
        <taxon>Pseudomonadota</taxon>
        <taxon>Alphaproteobacteria</taxon>
        <taxon>Acetobacterales</taxon>
        <taxon>Acetobacteraceae</taxon>
        <taxon>Plastoroseomonas</taxon>
    </lineage>
</organism>
<feature type="non-terminal residue" evidence="2">
    <location>
        <position position="62"/>
    </location>
</feature>
<feature type="domain" description="1-deoxy-D-xylulose 5-phosphate reductoisomerase N-terminal" evidence="1">
    <location>
        <begin position="7"/>
        <end position="61"/>
    </location>
</feature>
<comment type="caution">
    <text evidence="2">The sequence shown here is derived from an EMBL/GenBank/DDBJ whole genome shotgun (WGS) entry which is preliminary data.</text>
</comment>
<dbReference type="InterPro" id="IPR013512">
    <property type="entry name" value="DXP_reductoisomerase_N"/>
</dbReference>
<gene>
    <name evidence="2" type="ORF">GXW71_33340</name>
</gene>
<reference evidence="3" key="1">
    <citation type="journal article" date="2021" name="Syst. Appl. Microbiol.">
        <title>Roseomonas hellenica sp. nov., isolated from roots of wild-growing Alkanna tinctoria.</title>
        <authorList>
            <person name="Rat A."/>
            <person name="Naranjo H.D."/>
            <person name="Lebbe L."/>
            <person name="Cnockaert M."/>
            <person name="Krigas N."/>
            <person name="Grigoriadou K."/>
            <person name="Maloupa E."/>
            <person name="Willems A."/>
        </authorList>
    </citation>
    <scope>NUCLEOTIDE SEQUENCE [LARGE SCALE GENOMIC DNA]</scope>
    <source>
        <strain evidence="3">LMG 31523</strain>
    </source>
</reference>
<proteinExistence type="predicted"/>
<dbReference type="Pfam" id="PF02670">
    <property type="entry name" value="DXP_reductoisom"/>
    <property type="match status" value="1"/>
</dbReference>
<sequence length="62" mass="6317">MSKQRTVTLLGSTGSVGRSTVALLEAAPEGAFAVEALVAGRDAAALAAQARRLRPRIAVLAE</sequence>
<evidence type="ECO:0000313" key="2">
    <source>
        <dbReference type="EMBL" id="MBR0669282.1"/>
    </source>
</evidence>
<accession>A0ABS5F9Q6</accession>
<dbReference type="Gene3D" id="3.40.50.720">
    <property type="entry name" value="NAD(P)-binding Rossmann-like Domain"/>
    <property type="match status" value="1"/>
</dbReference>
<dbReference type="SUPFAM" id="SSF51735">
    <property type="entry name" value="NAD(P)-binding Rossmann-fold domains"/>
    <property type="match status" value="1"/>
</dbReference>
<dbReference type="InterPro" id="IPR036291">
    <property type="entry name" value="NAD(P)-bd_dom_sf"/>
</dbReference>
<evidence type="ECO:0000259" key="1">
    <source>
        <dbReference type="Pfam" id="PF02670"/>
    </source>
</evidence>
<dbReference type="EMBL" id="JAAGBB010000096">
    <property type="protein sequence ID" value="MBR0669282.1"/>
    <property type="molecule type" value="Genomic_DNA"/>
</dbReference>